<comment type="caution">
    <text evidence="2">The sequence shown here is derived from an EMBL/GenBank/DDBJ whole genome shotgun (WGS) entry which is preliminary data.</text>
</comment>
<dbReference type="SUPFAM" id="SSF69118">
    <property type="entry name" value="AhpD-like"/>
    <property type="match status" value="1"/>
</dbReference>
<organism evidence="2 3">
    <name type="scientific">Gordonia sesuvii</name>
    <dbReference type="NCBI Taxonomy" id="3116777"/>
    <lineage>
        <taxon>Bacteria</taxon>
        <taxon>Bacillati</taxon>
        <taxon>Actinomycetota</taxon>
        <taxon>Actinomycetes</taxon>
        <taxon>Mycobacteriales</taxon>
        <taxon>Gordoniaceae</taxon>
        <taxon>Gordonia</taxon>
    </lineage>
</organism>
<dbReference type="Gene3D" id="1.20.1290.10">
    <property type="entry name" value="AhpD-like"/>
    <property type="match status" value="1"/>
</dbReference>
<dbReference type="Pfam" id="PF02627">
    <property type="entry name" value="CMD"/>
    <property type="match status" value="1"/>
</dbReference>
<reference evidence="2 3" key="1">
    <citation type="submission" date="2024-01" db="EMBL/GenBank/DDBJ databases">
        <title>Draft genome sequence of Gordonia sp. LSe1-13.</title>
        <authorList>
            <person name="Suphannarot A."/>
            <person name="Mingma R."/>
        </authorList>
    </citation>
    <scope>NUCLEOTIDE SEQUENCE [LARGE SCALE GENOMIC DNA]</scope>
    <source>
        <strain evidence="2 3">LSe1-13</strain>
    </source>
</reference>
<dbReference type="RefSeq" id="WP_330431074.1">
    <property type="nucleotide sequence ID" value="NZ_JAZDUF010000001.1"/>
</dbReference>
<keyword evidence="3" id="KW-1185">Reference proteome</keyword>
<sequence>MSSDGRIDAAHRVLYDEGLVVRTDVVGQQYVAESTARAAGSDGAALQQFVTEMVWGSVWTRPGLDRRSRSLMTIGVLVALNHHAELAVHVRGGLRNGLTRDEISEAVIHATAYCGVPAGVAAMRVVQDVLADELGPRSTADADEERRR</sequence>
<accession>A0ABU7M9E3</accession>
<protein>
    <submittedName>
        <fullName evidence="2">Carboxymuconolactone decarboxylase family protein</fullName>
    </submittedName>
</protein>
<evidence type="ECO:0000259" key="1">
    <source>
        <dbReference type="Pfam" id="PF02627"/>
    </source>
</evidence>
<proteinExistence type="predicted"/>
<dbReference type="Proteomes" id="UP001347146">
    <property type="component" value="Unassembled WGS sequence"/>
</dbReference>
<feature type="domain" description="Carboxymuconolactone decarboxylase-like" evidence="1">
    <location>
        <begin position="45"/>
        <end position="128"/>
    </location>
</feature>
<evidence type="ECO:0000313" key="3">
    <source>
        <dbReference type="Proteomes" id="UP001347146"/>
    </source>
</evidence>
<evidence type="ECO:0000313" key="2">
    <source>
        <dbReference type="EMBL" id="MEE3849443.1"/>
    </source>
</evidence>
<dbReference type="InterPro" id="IPR003779">
    <property type="entry name" value="CMD-like"/>
</dbReference>
<gene>
    <name evidence="2" type="ORF">VZC37_03825</name>
</gene>
<dbReference type="PANTHER" id="PTHR33570:SF2">
    <property type="entry name" value="CARBOXYMUCONOLACTONE DECARBOXYLASE-LIKE DOMAIN-CONTAINING PROTEIN"/>
    <property type="match status" value="1"/>
</dbReference>
<dbReference type="EMBL" id="JAZDUF010000001">
    <property type="protein sequence ID" value="MEE3849443.1"/>
    <property type="molecule type" value="Genomic_DNA"/>
</dbReference>
<name>A0ABU7M9E3_9ACTN</name>
<dbReference type="InterPro" id="IPR052512">
    <property type="entry name" value="4CMD/NDH-1_regulator"/>
</dbReference>
<dbReference type="InterPro" id="IPR029032">
    <property type="entry name" value="AhpD-like"/>
</dbReference>
<dbReference type="PANTHER" id="PTHR33570">
    <property type="entry name" value="4-CARBOXYMUCONOLACTONE DECARBOXYLASE FAMILY PROTEIN"/>
    <property type="match status" value="1"/>
</dbReference>